<comment type="similarity">
    <text evidence="8 9">Belongs to the TRAP transporter small permease family.</text>
</comment>
<accession>A0ABU3VZ37</accession>
<gene>
    <name evidence="11" type="ORF">RYS15_12775</name>
</gene>
<evidence type="ECO:0000256" key="2">
    <source>
        <dbReference type="ARBA" id="ARBA00022448"/>
    </source>
</evidence>
<dbReference type="Proteomes" id="UP001269819">
    <property type="component" value="Unassembled WGS sequence"/>
</dbReference>
<keyword evidence="7 9" id="KW-0472">Membrane</keyword>
<evidence type="ECO:0000313" key="12">
    <source>
        <dbReference type="Proteomes" id="UP001269819"/>
    </source>
</evidence>
<evidence type="ECO:0000256" key="6">
    <source>
        <dbReference type="ARBA" id="ARBA00022989"/>
    </source>
</evidence>
<evidence type="ECO:0000256" key="3">
    <source>
        <dbReference type="ARBA" id="ARBA00022475"/>
    </source>
</evidence>
<dbReference type="PANTHER" id="PTHR35011">
    <property type="entry name" value="2,3-DIKETO-L-GULONATE TRAP TRANSPORTER SMALL PERMEASE PROTEIN YIAM"/>
    <property type="match status" value="1"/>
</dbReference>
<evidence type="ECO:0000313" key="11">
    <source>
        <dbReference type="EMBL" id="MDV2079560.1"/>
    </source>
</evidence>
<evidence type="ECO:0000256" key="8">
    <source>
        <dbReference type="ARBA" id="ARBA00038436"/>
    </source>
</evidence>
<reference evidence="11 12" key="1">
    <citation type="submission" date="2023-10" db="EMBL/GenBank/DDBJ databases">
        <title>Characteristics and mechanism of a salt-tolerant marine origin heterotrophic nitrifying- aerobic denitrifying bacteria Marinobacter xestospongiae HN1.</title>
        <authorList>
            <person name="Qi R."/>
        </authorList>
    </citation>
    <scope>NUCLEOTIDE SEQUENCE [LARGE SCALE GENOMIC DNA]</scope>
    <source>
        <strain evidence="11 12">HN1</strain>
    </source>
</reference>
<proteinExistence type="inferred from homology"/>
<dbReference type="PANTHER" id="PTHR35011:SF4">
    <property type="entry name" value="SLL1102 PROTEIN"/>
    <property type="match status" value="1"/>
</dbReference>
<keyword evidence="6 9" id="KW-1133">Transmembrane helix</keyword>
<comment type="caution">
    <text evidence="11">The sequence shown here is derived from an EMBL/GenBank/DDBJ whole genome shotgun (WGS) entry which is preliminary data.</text>
</comment>
<dbReference type="EMBL" id="JAWIIJ010000008">
    <property type="protein sequence ID" value="MDV2079560.1"/>
    <property type="molecule type" value="Genomic_DNA"/>
</dbReference>
<name>A0ABU3VZ37_9GAMM</name>
<keyword evidence="3" id="KW-1003">Cell membrane</keyword>
<feature type="transmembrane region" description="Helical" evidence="9">
    <location>
        <begin position="46"/>
        <end position="68"/>
    </location>
</feature>
<evidence type="ECO:0000256" key="5">
    <source>
        <dbReference type="ARBA" id="ARBA00022692"/>
    </source>
</evidence>
<protein>
    <recommendedName>
        <fullName evidence="9">TRAP transporter small permease protein</fullName>
    </recommendedName>
</protein>
<evidence type="ECO:0000256" key="9">
    <source>
        <dbReference type="RuleBase" id="RU369079"/>
    </source>
</evidence>
<feature type="transmembrane region" description="Helical" evidence="9">
    <location>
        <begin position="117"/>
        <end position="142"/>
    </location>
</feature>
<keyword evidence="4 9" id="KW-0997">Cell inner membrane</keyword>
<dbReference type="Pfam" id="PF04290">
    <property type="entry name" value="DctQ"/>
    <property type="match status" value="1"/>
</dbReference>
<organism evidence="11 12">
    <name type="scientific">Marinobacter xestospongiae</name>
    <dbReference type="NCBI Taxonomy" id="994319"/>
    <lineage>
        <taxon>Bacteria</taxon>
        <taxon>Pseudomonadati</taxon>
        <taxon>Pseudomonadota</taxon>
        <taxon>Gammaproteobacteria</taxon>
        <taxon>Pseudomonadales</taxon>
        <taxon>Marinobacteraceae</taxon>
        <taxon>Marinobacter</taxon>
    </lineage>
</organism>
<feature type="domain" description="Tripartite ATP-independent periplasmic transporters DctQ component" evidence="10">
    <location>
        <begin position="55"/>
        <end position="186"/>
    </location>
</feature>
<comment type="subunit">
    <text evidence="9">The complex comprises the extracytoplasmic solute receptor protein and the two transmembrane proteins.</text>
</comment>
<comment type="function">
    <text evidence="9">Part of the tripartite ATP-independent periplasmic (TRAP) transport system.</text>
</comment>
<comment type="subcellular location">
    <subcellularLocation>
        <location evidence="1 9">Cell inner membrane</location>
        <topology evidence="1 9">Multi-pass membrane protein</topology>
    </subcellularLocation>
</comment>
<keyword evidence="12" id="KW-1185">Reference proteome</keyword>
<dbReference type="InterPro" id="IPR055348">
    <property type="entry name" value="DctQ"/>
</dbReference>
<dbReference type="InterPro" id="IPR007387">
    <property type="entry name" value="TRAP_DctQ"/>
</dbReference>
<evidence type="ECO:0000256" key="4">
    <source>
        <dbReference type="ARBA" id="ARBA00022519"/>
    </source>
</evidence>
<keyword evidence="5 9" id="KW-0812">Transmembrane</keyword>
<evidence type="ECO:0000259" key="10">
    <source>
        <dbReference type="Pfam" id="PF04290"/>
    </source>
</evidence>
<evidence type="ECO:0000256" key="7">
    <source>
        <dbReference type="ARBA" id="ARBA00023136"/>
    </source>
</evidence>
<sequence>MTVSDQGPSGHPTVTDADELIHHHTELPDTGISRLLDRALTAIGKLASWFWVVVTGVIIWAVVGRYAFGQGSVLLEELQWHIAGAGWLLGLAYTLVVDDHVRVDVIHERLSLKTQGWIELFGLLLLLLPFLGIAIYEMIPYALSSYQVGETSQAPAGLPHRWVLKAILALAFMLIALAAVSRLFKVTALLFGFPRPLKPRTSQPETHSQDQQGDAA</sequence>
<keyword evidence="2 9" id="KW-0813">Transport</keyword>
<feature type="transmembrane region" description="Helical" evidence="9">
    <location>
        <begin position="162"/>
        <end position="184"/>
    </location>
</feature>
<feature type="transmembrane region" description="Helical" evidence="9">
    <location>
        <begin position="80"/>
        <end position="97"/>
    </location>
</feature>
<evidence type="ECO:0000256" key="1">
    <source>
        <dbReference type="ARBA" id="ARBA00004429"/>
    </source>
</evidence>
<dbReference type="RefSeq" id="WP_316974091.1">
    <property type="nucleotide sequence ID" value="NZ_JAWIIJ010000008.1"/>
</dbReference>